<protein>
    <submittedName>
        <fullName evidence="1">4-(Cytidine 5'-diphospho)-2-C-methyl-D-erythritol kinase</fullName>
        <ecNumber evidence="1">2.7.1.148</ecNumber>
    </submittedName>
</protein>
<comment type="caution">
    <text evidence="1">The sequence shown here is derived from an EMBL/GenBank/DDBJ whole genome shotgun (WGS) entry which is preliminary data.</text>
</comment>
<evidence type="ECO:0000313" key="1">
    <source>
        <dbReference type="EMBL" id="TGX82372.1"/>
    </source>
</evidence>
<dbReference type="EMBL" id="SRZC01000010">
    <property type="protein sequence ID" value="TGX82372.1"/>
    <property type="molecule type" value="Genomic_DNA"/>
</dbReference>
<keyword evidence="2" id="KW-1185">Reference proteome</keyword>
<gene>
    <name evidence="1" type="ORF">E5358_07460</name>
</gene>
<accession>A0AC61QQD3</accession>
<dbReference type="Proteomes" id="UP000308886">
    <property type="component" value="Unassembled WGS sequence"/>
</dbReference>
<dbReference type="EC" id="2.7.1.148" evidence="1"/>
<proteinExistence type="predicted"/>
<sequence>MIAFPCCKINLGLNVIARRADGYHDLETVFYPIPLCDALEITEMDEKFPSDVACDLLTKVKTAGNGEEAESWEPLCPEQKNLVVKAYNLIANDRKLSRVHAHLFKNIPSQAGLGGGSSDAAAMITLLNEQFSLGLSIEEMERYAAKLGADCAFFITSRPAYATGIGDRLSPIGDAADILHGYYIALVKPDIAVSTGKAYGMITPRRPAMCCKDIIKLPVSQWKGLLTNDFEEPVFTMHPELGAIKERLYTLGADFALMSGSGSTLFGLFKDCPQGIEEAFPDCFTAVIKL</sequence>
<keyword evidence="1" id="KW-0808">Transferase</keyword>
<organism evidence="1 2">
    <name type="scientific">Palleniella muris</name>
    <dbReference type="NCBI Taxonomy" id="3038145"/>
    <lineage>
        <taxon>Bacteria</taxon>
        <taxon>Pseudomonadati</taxon>
        <taxon>Bacteroidota</taxon>
        <taxon>Bacteroidia</taxon>
        <taxon>Bacteroidales</taxon>
        <taxon>Prevotellaceae</taxon>
        <taxon>Palleniella</taxon>
    </lineage>
</organism>
<evidence type="ECO:0000313" key="2">
    <source>
        <dbReference type="Proteomes" id="UP000308886"/>
    </source>
</evidence>
<name>A0AC61QQD3_9BACT</name>
<keyword evidence="1" id="KW-0418">Kinase</keyword>
<reference evidence="1" key="1">
    <citation type="submission" date="2019-04" db="EMBL/GenBank/DDBJ databases">
        <title>Microbes associate with the intestines of laboratory mice.</title>
        <authorList>
            <person name="Navarre W."/>
            <person name="Wong E."/>
            <person name="Huang K."/>
            <person name="Tropini C."/>
            <person name="Ng K."/>
            <person name="Yu B."/>
        </authorList>
    </citation>
    <scope>NUCLEOTIDE SEQUENCE</scope>
    <source>
        <strain evidence="1">NM73_A23</strain>
    </source>
</reference>